<dbReference type="EMBL" id="BK015537">
    <property type="protein sequence ID" value="DAE11807.1"/>
    <property type="molecule type" value="Genomic_DNA"/>
</dbReference>
<sequence>MFGLRSVWMPFSHTSHIYNIVAIITIIGITKE</sequence>
<name>A0A8S5PXQ4_9CAUD</name>
<proteinExistence type="predicted"/>
<protein>
    <submittedName>
        <fullName evidence="1">Uncharacterized protein</fullName>
    </submittedName>
</protein>
<evidence type="ECO:0000313" key="1">
    <source>
        <dbReference type="EMBL" id="DAE11807.1"/>
    </source>
</evidence>
<accession>A0A8S5PXQ4</accession>
<reference evidence="1" key="1">
    <citation type="journal article" date="2021" name="Proc. Natl. Acad. Sci. U.S.A.">
        <title>A Catalog of Tens of Thousands of Viruses from Human Metagenomes Reveals Hidden Associations with Chronic Diseases.</title>
        <authorList>
            <person name="Tisza M.J."/>
            <person name="Buck C.B."/>
        </authorList>
    </citation>
    <scope>NUCLEOTIDE SEQUENCE</scope>
    <source>
        <strain evidence="1">CtXwe21</strain>
    </source>
</reference>
<organism evidence="1">
    <name type="scientific">Myoviridae sp. ctXwe21</name>
    <dbReference type="NCBI Taxonomy" id="2825123"/>
    <lineage>
        <taxon>Viruses</taxon>
        <taxon>Duplodnaviria</taxon>
        <taxon>Heunggongvirae</taxon>
        <taxon>Uroviricota</taxon>
        <taxon>Caudoviricetes</taxon>
    </lineage>
</organism>